<accession>A0A1D2VPG4</accession>
<proteinExistence type="inferred from homology"/>
<dbReference type="AlphaFoldDB" id="A0A1D2VPG4"/>
<sequence>MPSDPSLTKKNIHMISQRINQDYKEYLNSKVKQTYDDFFSQFNCYVQTSYTNQNYMRYPFQSTNESNKDLPVFKESQISFIHNLSFLSKMVYKYDSPLAQEKVFEVIDFDKIYDKVYKRIQQQNSKRKSKENFQNEFLNYDYEDFLVMELLSWFKNDFFAWVNIPHCENNECLNDDESKIVFVKNDSIQEPNHCSLFKNLLFNFKKFAQDGEAIKTEVYKCTNCSSIIKFPRYNDPVKLLQTRRGRCGEWANCFMLILRSMNINARYIWNQEDHVWTEYYSNSLKDWIHLDPCENSYNQPDLYSKNWGKKMSYVFGISNENVRDLSSKYIVDRSKQLPRDLIDEEILKNTIVFLNAVLKKRLNDKNKTYQACIRDNIEFYRLTRKKLINFDEYNTQSEPSSEPKSNQAGRISGSSAWKKERGEGGV</sequence>
<dbReference type="InterPro" id="IPR002931">
    <property type="entry name" value="Transglutaminase-like"/>
</dbReference>
<evidence type="ECO:0000256" key="3">
    <source>
        <dbReference type="ARBA" id="ARBA00022833"/>
    </source>
</evidence>
<organism evidence="7 8">
    <name type="scientific">Ascoidea rubescens DSM 1968</name>
    <dbReference type="NCBI Taxonomy" id="1344418"/>
    <lineage>
        <taxon>Eukaryota</taxon>
        <taxon>Fungi</taxon>
        <taxon>Dikarya</taxon>
        <taxon>Ascomycota</taxon>
        <taxon>Saccharomycotina</taxon>
        <taxon>Saccharomycetes</taxon>
        <taxon>Ascoideaceae</taxon>
        <taxon>Ascoidea</taxon>
    </lineage>
</organism>
<dbReference type="GeneID" id="30964787"/>
<dbReference type="PANTHER" id="PTHR12143">
    <property type="entry name" value="PEPTIDE N-GLYCANASE PNGASE -RELATED"/>
    <property type="match status" value="1"/>
</dbReference>
<dbReference type="EMBL" id="KV454475">
    <property type="protein sequence ID" value="ODV63500.1"/>
    <property type="molecule type" value="Genomic_DNA"/>
</dbReference>
<protein>
    <recommendedName>
        <fullName evidence="4">Peptide:N-glycanase 1</fullName>
    </recommendedName>
</protein>
<feature type="domain" description="Transglutaminase-like" evidence="6">
    <location>
        <begin position="239"/>
        <end position="294"/>
    </location>
</feature>
<evidence type="ECO:0000256" key="5">
    <source>
        <dbReference type="SAM" id="MobiDB-lite"/>
    </source>
</evidence>
<dbReference type="GO" id="GO:0046872">
    <property type="term" value="F:metal ion binding"/>
    <property type="evidence" value="ECO:0007669"/>
    <property type="project" value="UniProtKB-KW"/>
</dbReference>
<evidence type="ECO:0000256" key="2">
    <source>
        <dbReference type="ARBA" id="ARBA00022723"/>
    </source>
</evidence>
<dbReference type="Proteomes" id="UP000095038">
    <property type="component" value="Unassembled WGS sequence"/>
</dbReference>
<evidence type="ECO:0000256" key="1">
    <source>
        <dbReference type="ARBA" id="ARBA00009390"/>
    </source>
</evidence>
<dbReference type="GO" id="GO:0097466">
    <property type="term" value="P:ubiquitin-dependent glycoprotein ERAD pathway"/>
    <property type="evidence" value="ECO:0007669"/>
    <property type="project" value="EnsemblFungi"/>
</dbReference>
<feature type="compositionally biased region" description="Polar residues" evidence="5">
    <location>
        <begin position="394"/>
        <end position="415"/>
    </location>
</feature>
<gene>
    <name evidence="7" type="ORF">ASCRUDRAFT_5477</name>
</gene>
<dbReference type="Gene3D" id="2.20.25.10">
    <property type="match status" value="1"/>
</dbReference>
<dbReference type="InterPro" id="IPR038765">
    <property type="entry name" value="Papain-like_cys_pep_sf"/>
</dbReference>
<keyword evidence="3" id="KW-0862">Zinc</keyword>
<name>A0A1D2VPG4_9ASCO</name>
<dbReference type="OrthoDB" id="409136at2759"/>
<dbReference type="GO" id="GO:0005829">
    <property type="term" value="C:cytosol"/>
    <property type="evidence" value="ECO:0007669"/>
    <property type="project" value="EnsemblFungi"/>
</dbReference>
<comment type="similarity">
    <text evidence="1">Belongs to the transglutaminase-like superfamily. PNGase family.</text>
</comment>
<keyword evidence="2" id="KW-0479">Metal-binding</keyword>
<dbReference type="InterPro" id="IPR050883">
    <property type="entry name" value="PNGase"/>
</dbReference>
<dbReference type="FunCoup" id="A0A1D2VPG4">
    <property type="interactions" value="93"/>
</dbReference>
<evidence type="ECO:0000313" key="8">
    <source>
        <dbReference type="Proteomes" id="UP000095038"/>
    </source>
</evidence>
<feature type="compositionally biased region" description="Basic and acidic residues" evidence="5">
    <location>
        <begin position="417"/>
        <end position="426"/>
    </location>
</feature>
<evidence type="ECO:0000313" key="7">
    <source>
        <dbReference type="EMBL" id="ODV63500.1"/>
    </source>
</evidence>
<dbReference type="GO" id="GO:0006515">
    <property type="term" value="P:protein quality control for misfolded or incompletely synthesized proteins"/>
    <property type="evidence" value="ECO:0007669"/>
    <property type="project" value="EnsemblFungi"/>
</dbReference>
<dbReference type="GO" id="GO:0000224">
    <property type="term" value="F:peptide-N4-(N-acetyl-beta-glucosaminyl)asparagine amidase activity"/>
    <property type="evidence" value="ECO:0007669"/>
    <property type="project" value="EnsemblFungi"/>
</dbReference>
<evidence type="ECO:0000256" key="4">
    <source>
        <dbReference type="ARBA" id="ARBA00032858"/>
    </source>
</evidence>
<reference evidence="8" key="1">
    <citation type="submission" date="2016-05" db="EMBL/GenBank/DDBJ databases">
        <title>Comparative genomics of biotechnologically important yeasts.</title>
        <authorList>
            <consortium name="DOE Joint Genome Institute"/>
            <person name="Riley R."/>
            <person name="Haridas S."/>
            <person name="Wolfe K.H."/>
            <person name="Lopes M.R."/>
            <person name="Hittinger C.T."/>
            <person name="Goker M."/>
            <person name="Salamov A."/>
            <person name="Wisecaver J."/>
            <person name="Long T.M."/>
            <person name="Aerts A.L."/>
            <person name="Barry K."/>
            <person name="Choi C."/>
            <person name="Clum A."/>
            <person name="Coughlan A.Y."/>
            <person name="Deshpande S."/>
            <person name="Douglass A.P."/>
            <person name="Hanson S.J."/>
            <person name="Klenk H.-P."/>
            <person name="Labutti K."/>
            <person name="Lapidus A."/>
            <person name="Lindquist E."/>
            <person name="Lipzen A."/>
            <person name="Meier-Kolthoff J.P."/>
            <person name="Ohm R.A."/>
            <person name="Otillar R.P."/>
            <person name="Pangilinan J."/>
            <person name="Peng Y."/>
            <person name="Rokas A."/>
            <person name="Rosa C.A."/>
            <person name="Scheuner C."/>
            <person name="Sibirny A.A."/>
            <person name="Slot J.C."/>
            <person name="Stielow J.B."/>
            <person name="Sun H."/>
            <person name="Kurtzman C.P."/>
            <person name="Blackwell M."/>
            <person name="Grigoriev I.V."/>
            <person name="Jeffries T.W."/>
        </authorList>
    </citation>
    <scope>NUCLEOTIDE SEQUENCE [LARGE SCALE GENOMIC DNA]</scope>
    <source>
        <strain evidence="8">DSM 1968</strain>
    </source>
</reference>
<dbReference type="InParanoid" id="A0A1D2VPG4"/>
<dbReference type="PANTHER" id="PTHR12143:SF19">
    <property type="entry name" value="PEPTIDE-N(4)-(N-ACETYL-BETA-GLUCOSAMINYL)ASPARAGINE AMIDASE"/>
    <property type="match status" value="1"/>
</dbReference>
<dbReference type="Pfam" id="PF01841">
    <property type="entry name" value="Transglut_core"/>
    <property type="match status" value="1"/>
</dbReference>
<keyword evidence="8" id="KW-1185">Reference proteome</keyword>
<dbReference type="GO" id="GO:0120125">
    <property type="term" value="C:PNGase complex"/>
    <property type="evidence" value="ECO:0007669"/>
    <property type="project" value="EnsemblFungi"/>
</dbReference>
<dbReference type="STRING" id="1344418.A0A1D2VPG4"/>
<dbReference type="SUPFAM" id="SSF54001">
    <property type="entry name" value="Cysteine proteinases"/>
    <property type="match status" value="1"/>
</dbReference>
<evidence type="ECO:0000259" key="6">
    <source>
        <dbReference type="SMART" id="SM00460"/>
    </source>
</evidence>
<dbReference type="SMART" id="SM00460">
    <property type="entry name" value="TGc"/>
    <property type="match status" value="1"/>
</dbReference>
<dbReference type="Gene3D" id="3.10.620.30">
    <property type="match status" value="1"/>
</dbReference>
<feature type="region of interest" description="Disordered" evidence="5">
    <location>
        <begin position="394"/>
        <end position="426"/>
    </location>
</feature>
<dbReference type="RefSeq" id="XP_020049807.1">
    <property type="nucleotide sequence ID" value="XM_020191151.1"/>
</dbReference>
<dbReference type="GO" id="GO:0005634">
    <property type="term" value="C:nucleus"/>
    <property type="evidence" value="ECO:0007669"/>
    <property type="project" value="EnsemblFungi"/>
</dbReference>